<evidence type="ECO:0000313" key="1">
    <source>
        <dbReference type="EMBL" id="MCI88661.1"/>
    </source>
</evidence>
<sequence length="43" mass="4734">MGVELSLVRAKIRRLSPNLGMMSPGDTYTRQARVGLQFSPDLA</sequence>
<evidence type="ECO:0000313" key="2">
    <source>
        <dbReference type="Proteomes" id="UP000265520"/>
    </source>
</evidence>
<comment type="caution">
    <text evidence="1">The sequence shown here is derived from an EMBL/GenBank/DDBJ whole genome shotgun (WGS) entry which is preliminary data.</text>
</comment>
<protein>
    <submittedName>
        <fullName evidence="1">Uncharacterized protein</fullName>
    </submittedName>
</protein>
<keyword evidence="2" id="KW-1185">Reference proteome</keyword>
<feature type="non-terminal residue" evidence="1">
    <location>
        <position position="43"/>
    </location>
</feature>
<dbReference type="Proteomes" id="UP000265520">
    <property type="component" value="Unassembled WGS sequence"/>
</dbReference>
<organism evidence="1 2">
    <name type="scientific">Trifolium medium</name>
    <dbReference type="NCBI Taxonomy" id="97028"/>
    <lineage>
        <taxon>Eukaryota</taxon>
        <taxon>Viridiplantae</taxon>
        <taxon>Streptophyta</taxon>
        <taxon>Embryophyta</taxon>
        <taxon>Tracheophyta</taxon>
        <taxon>Spermatophyta</taxon>
        <taxon>Magnoliopsida</taxon>
        <taxon>eudicotyledons</taxon>
        <taxon>Gunneridae</taxon>
        <taxon>Pentapetalae</taxon>
        <taxon>rosids</taxon>
        <taxon>fabids</taxon>
        <taxon>Fabales</taxon>
        <taxon>Fabaceae</taxon>
        <taxon>Papilionoideae</taxon>
        <taxon>50 kb inversion clade</taxon>
        <taxon>NPAAA clade</taxon>
        <taxon>Hologalegina</taxon>
        <taxon>IRL clade</taxon>
        <taxon>Trifolieae</taxon>
        <taxon>Trifolium</taxon>
    </lineage>
</organism>
<reference evidence="1 2" key="1">
    <citation type="journal article" date="2018" name="Front. Plant Sci.">
        <title>Red Clover (Trifolium pratense) and Zigzag Clover (T. medium) - A Picture of Genomic Similarities and Differences.</title>
        <authorList>
            <person name="Dluhosova J."/>
            <person name="Istvanek J."/>
            <person name="Nedelnik J."/>
            <person name="Repkova J."/>
        </authorList>
    </citation>
    <scope>NUCLEOTIDE SEQUENCE [LARGE SCALE GENOMIC DNA]</scope>
    <source>
        <strain evidence="2">cv. 10/8</strain>
        <tissue evidence="1">Leaf</tissue>
    </source>
</reference>
<dbReference type="AlphaFoldDB" id="A0A392VNV3"/>
<accession>A0A392VNV3</accession>
<dbReference type="EMBL" id="LXQA011199060">
    <property type="protein sequence ID" value="MCI88661.1"/>
    <property type="molecule type" value="Genomic_DNA"/>
</dbReference>
<proteinExistence type="predicted"/>
<name>A0A392VNV3_9FABA</name>